<dbReference type="PANTHER" id="PTHR35867">
    <property type="entry name" value="PROTEIN RSEC"/>
    <property type="match status" value="1"/>
</dbReference>
<dbReference type="Pfam" id="PF04246">
    <property type="entry name" value="RseC_MucC"/>
    <property type="match status" value="1"/>
</dbReference>
<gene>
    <name evidence="2" type="ORF">H735_00165</name>
</gene>
<evidence type="ECO:0000256" key="1">
    <source>
        <dbReference type="SAM" id="Phobius"/>
    </source>
</evidence>
<evidence type="ECO:0000313" key="3">
    <source>
        <dbReference type="Proteomes" id="UP000031586"/>
    </source>
</evidence>
<reference evidence="2 3" key="1">
    <citation type="submission" date="2014-07" db="EMBL/GenBank/DDBJ databases">
        <title>Unique and conserved regions in Vibrio harveyi and related species in comparison with the shrimp pathogen Vibrio harveyi CAIM 1792.</title>
        <authorList>
            <person name="Espinoza-Valles I."/>
            <person name="Vora G."/>
            <person name="Leekitcharoenphon P."/>
            <person name="Ussery D."/>
            <person name="Hoj L."/>
            <person name="Gomez-Gil B."/>
        </authorList>
    </citation>
    <scope>NUCLEOTIDE SEQUENCE [LARGE SCALE GENOMIC DNA]</scope>
    <source>
        <strain evidence="3">CAIM 1854 / LMG 25443</strain>
    </source>
</reference>
<feature type="transmembrane region" description="Helical" evidence="1">
    <location>
        <begin position="113"/>
        <end position="130"/>
    </location>
</feature>
<dbReference type="Proteomes" id="UP000031586">
    <property type="component" value="Unassembled WGS sequence"/>
</dbReference>
<dbReference type="PANTHER" id="PTHR35867:SF1">
    <property type="entry name" value="PROTEIN RSEC"/>
    <property type="match status" value="1"/>
</dbReference>
<keyword evidence="1" id="KW-0812">Transmembrane</keyword>
<proteinExistence type="predicted"/>
<sequence length="156" mass="16553">MMTALATVTGVHRHGQQYDVDLSCEQQTSCSSCSSQKSCGTGVVTKAIGNKTLSWHLRTPKSVKVGQVVEIGFPEASLIKSAMAVYLLPLFGLILGAVIGNFLLVPLTAGGEGITILASVLFAAGGMWLAKRVSRPLEDESKRQVTLIRVLGEPIQ</sequence>
<keyword evidence="1" id="KW-1133">Transmembrane helix</keyword>
<name>A0A0C1ZD82_9VIBR</name>
<accession>A0A0C1ZD82</accession>
<dbReference type="EMBL" id="JPRD01000001">
    <property type="protein sequence ID" value="KIF55040.1"/>
    <property type="molecule type" value="Genomic_DNA"/>
</dbReference>
<protein>
    <submittedName>
        <fullName evidence="2">Sigma-E factor regulatory protein</fullName>
    </submittedName>
</protein>
<dbReference type="InterPro" id="IPR007359">
    <property type="entry name" value="SigmaE_reg_RseC_MucC"/>
</dbReference>
<dbReference type="RefSeq" id="WP_020196171.1">
    <property type="nucleotide sequence ID" value="NZ_BAOH01000043.1"/>
</dbReference>
<dbReference type="AlphaFoldDB" id="A0A0C1ZD82"/>
<organism evidence="2 3">
    <name type="scientific">Vibrio owensii CAIM 1854 = LMG 25443</name>
    <dbReference type="NCBI Taxonomy" id="1229493"/>
    <lineage>
        <taxon>Bacteria</taxon>
        <taxon>Pseudomonadati</taxon>
        <taxon>Pseudomonadota</taxon>
        <taxon>Gammaproteobacteria</taxon>
        <taxon>Vibrionales</taxon>
        <taxon>Vibrionaceae</taxon>
        <taxon>Vibrio</taxon>
    </lineage>
</organism>
<keyword evidence="1" id="KW-0472">Membrane</keyword>
<feature type="transmembrane region" description="Helical" evidence="1">
    <location>
        <begin position="84"/>
        <end position="107"/>
    </location>
</feature>
<dbReference type="InterPro" id="IPR026268">
    <property type="entry name" value="RseC"/>
</dbReference>
<dbReference type="PATRIC" id="fig|1229493.5.peg.29"/>
<dbReference type="PIRSF" id="PIRSF004923">
    <property type="entry name" value="RseC"/>
    <property type="match status" value="1"/>
</dbReference>
<comment type="caution">
    <text evidence="2">The sequence shown here is derived from an EMBL/GenBank/DDBJ whole genome shotgun (WGS) entry which is preliminary data.</text>
</comment>
<evidence type="ECO:0000313" key="2">
    <source>
        <dbReference type="EMBL" id="KIF55040.1"/>
    </source>
</evidence>